<proteinExistence type="inferred from homology"/>
<reference evidence="5" key="1">
    <citation type="submission" date="2022-12" db="EMBL/GenBank/DDBJ databases">
        <title>Draft genome assemblies for two species of Escallonia (Escalloniales).</title>
        <authorList>
            <person name="Chanderbali A."/>
            <person name="Dervinis C."/>
            <person name="Anghel I."/>
            <person name="Soltis D."/>
            <person name="Soltis P."/>
            <person name="Zapata F."/>
        </authorList>
    </citation>
    <scope>NUCLEOTIDE SEQUENCE</scope>
    <source>
        <strain evidence="5">UCBG64.0493</strain>
        <tissue evidence="5">Leaf</tissue>
    </source>
</reference>
<dbReference type="PANTHER" id="PTHR12542:SF7">
    <property type="entry name" value="EXOCYST SUBUNIT EXO70 FAMILY PROTEIN"/>
    <property type="match status" value="1"/>
</dbReference>
<dbReference type="GO" id="GO:0005546">
    <property type="term" value="F:phosphatidylinositol-4,5-bisphosphate binding"/>
    <property type="evidence" value="ECO:0007669"/>
    <property type="project" value="InterPro"/>
</dbReference>
<dbReference type="GO" id="GO:0006887">
    <property type="term" value="P:exocytosis"/>
    <property type="evidence" value="ECO:0007669"/>
    <property type="project" value="UniProtKB-KW"/>
</dbReference>
<dbReference type="PANTHER" id="PTHR12542">
    <property type="entry name" value="EXOCYST COMPLEX PROTEIN EXO70"/>
    <property type="match status" value="1"/>
</dbReference>
<evidence type="ECO:0000259" key="4">
    <source>
        <dbReference type="Pfam" id="PF03081"/>
    </source>
</evidence>
<dbReference type="GO" id="GO:0000145">
    <property type="term" value="C:exocyst"/>
    <property type="evidence" value="ECO:0007669"/>
    <property type="project" value="InterPro"/>
</dbReference>
<comment type="caution">
    <text evidence="5">The sequence shown here is derived from an EMBL/GenBank/DDBJ whole genome shotgun (WGS) entry which is preliminary data.</text>
</comment>
<accession>A0AA89B617</accession>
<evidence type="ECO:0000313" key="5">
    <source>
        <dbReference type="EMBL" id="KAK3030959.1"/>
    </source>
</evidence>
<keyword evidence="3" id="KW-0268">Exocytosis</keyword>
<keyword evidence="3" id="KW-0653">Protein transport</keyword>
<name>A0AA89B617_9ASTE</name>
<sequence length="588" mass="66740">MELAELLGNAVAFESAERVIQGYPSLPADFKLPGERMIFDRNLHEIDQYFQAVDQIQGLTKSAALLSDYRSQGINLIQMATARLQFEFQAILTRKADIDPTAAAYFSSLSTSCSSGYQSPGTNLNQMVKAQNQFEFLAISGLRGGDYTGHPALSDKEIYYLRSITERMSSIGSPHYCIEVYRCSRKKFVEKSFRLLGVERLSTNDVKRLEWEELQKKIKLWTGAARECVRKLFAREREMFERIFDGLGSARTYDACFVATVKDAATCLLKFAETASTTRPWMQKLFGILGLYYALSDLLPDLNLIFQSESSKSIVNQAAGILPQLVELVRGILSDFENGVLHEMSSVPTFAGTVHPLTKYVMEYIVGIVRCKDILSELIVSKPSGSLRNECGRTPLELHIIWIIMSLKFNLESKSKIYNDSSLGHLFVMNNIGFIVQKIEESSELSEMIGNDYRKKLSEIMLEAVNSYRRSTWDRVFYCLRDEGLHYGSGFCKGVSKRTVKERVKSFNITFEEVCRTPSTTWLVPSNLHLCLQVHQSILEELIPAYESFLGQFKRHAEHPEKYHVKYSVEDLKYAVMVSSWNASSLSP</sequence>
<feature type="domain" description="Exocyst complex subunit Exo70 C-terminal" evidence="4">
    <location>
        <begin position="220"/>
        <end position="573"/>
    </location>
</feature>
<dbReference type="InterPro" id="IPR046364">
    <property type="entry name" value="Exo70_C"/>
</dbReference>
<evidence type="ECO:0000256" key="2">
    <source>
        <dbReference type="ARBA" id="ARBA00022448"/>
    </source>
</evidence>
<evidence type="ECO:0000256" key="1">
    <source>
        <dbReference type="ARBA" id="ARBA00006756"/>
    </source>
</evidence>
<gene>
    <name evidence="5" type="ORF">RJ639_036697</name>
</gene>
<dbReference type="AlphaFoldDB" id="A0AA89B617"/>
<comment type="similarity">
    <text evidence="1 3">Belongs to the EXO70 family.</text>
</comment>
<evidence type="ECO:0000256" key="3">
    <source>
        <dbReference type="RuleBase" id="RU365026"/>
    </source>
</evidence>
<dbReference type="Proteomes" id="UP001188597">
    <property type="component" value="Unassembled WGS sequence"/>
</dbReference>
<dbReference type="SUPFAM" id="SSF74788">
    <property type="entry name" value="Cullin repeat-like"/>
    <property type="match status" value="1"/>
</dbReference>
<dbReference type="InterPro" id="IPR004140">
    <property type="entry name" value="Exo70"/>
</dbReference>
<keyword evidence="6" id="KW-1185">Reference proteome</keyword>
<dbReference type="Gene3D" id="1.20.1280.170">
    <property type="entry name" value="Exocyst complex component Exo70"/>
    <property type="match status" value="1"/>
</dbReference>
<dbReference type="Pfam" id="PF03081">
    <property type="entry name" value="Exo70_C"/>
    <property type="match status" value="1"/>
</dbReference>
<evidence type="ECO:0000313" key="6">
    <source>
        <dbReference type="Proteomes" id="UP001188597"/>
    </source>
</evidence>
<dbReference type="EMBL" id="JAVXUP010000323">
    <property type="protein sequence ID" value="KAK3030959.1"/>
    <property type="molecule type" value="Genomic_DNA"/>
</dbReference>
<comment type="function">
    <text evidence="3">Component of the exocyst complex.</text>
</comment>
<dbReference type="InterPro" id="IPR016159">
    <property type="entry name" value="Cullin_repeat-like_dom_sf"/>
</dbReference>
<keyword evidence="2 3" id="KW-0813">Transport</keyword>
<dbReference type="GO" id="GO:0015031">
    <property type="term" value="P:protein transport"/>
    <property type="evidence" value="ECO:0007669"/>
    <property type="project" value="UniProtKB-KW"/>
</dbReference>
<protein>
    <recommendedName>
        <fullName evidence="3">Exocyst subunit Exo70 family protein</fullName>
    </recommendedName>
</protein>
<organism evidence="5 6">
    <name type="scientific">Escallonia herrerae</name>
    <dbReference type="NCBI Taxonomy" id="1293975"/>
    <lineage>
        <taxon>Eukaryota</taxon>
        <taxon>Viridiplantae</taxon>
        <taxon>Streptophyta</taxon>
        <taxon>Embryophyta</taxon>
        <taxon>Tracheophyta</taxon>
        <taxon>Spermatophyta</taxon>
        <taxon>Magnoliopsida</taxon>
        <taxon>eudicotyledons</taxon>
        <taxon>Gunneridae</taxon>
        <taxon>Pentapetalae</taxon>
        <taxon>asterids</taxon>
        <taxon>campanulids</taxon>
        <taxon>Escalloniales</taxon>
        <taxon>Escalloniaceae</taxon>
        <taxon>Escallonia</taxon>
    </lineage>
</organism>